<dbReference type="GO" id="GO:0003677">
    <property type="term" value="F:DNA binding"/>
    <property type="evidence" value="ECO:0007669"/>
    <property type="project" value="InterPro"/>
</dbReference>
<reference evidence="8" key="1">
    <citation type="submission" date="2019-11" db="EMBL/GenBank/DDBJ databases">
        <title>Bipolaris sorokiniana Genome sequencing.</title>
        <authorList>
            <person name="Wang H."/>
        </authorList>
    </citation>
    <scope>NUCLEOTIDE SEQUENCE</scope>
</reference>
<dbReference type="Proteomes" id="UP000624244">
    <property type="component" value="Unassembled WGS sequence"/>
</dbReference>
<comment type="caution">
    <text evidence="8">The sequence shown here is derived from an EMBL/GenBank/DDBJ whole genome shotgun (WGS) entry which is preliminary data.</text>
</comment>
<dbReference type="CDD" id="cd00067">
    <property type="entry name" value="GAL4"/>
    <property type="match status" value="1"/>
</dbReference>
<feature type="region of interest" description="Disordered" evidence="6">
    <location>
        <begin position="140"/>
        <end position="215"/>
    </location>
</feature>
<dbReference type="GO" id="GO:0006351">
    <property type="term" value="P:DNA-templated transcription"/>
    <property type="evidence" value="ECO:0007669"/>
    <property type="project" value="InterPro"/>
</dbReference>
<sequence>MDTASLIACTRCAISKARCDRKVPCSQCVARNYVCQPRCSSRRPRASRTPSARSKPLTTPTNTVGQDGNQNATMDQFPAYIMPDDPTNNSELYMLVDTTLPQGQLDLTGYETFMGYPYPVSLGGEPMDGTTSAQLFPSMSRSEMQTNEPELSPRGPGNDGLYKQQQGFFHGPNHPPTPPFTSPQIKSSVSSSMMNSQYTSSPKKKNQNIPVGSSDATDDVLGELVNVLARPDAWGGLPSNKSDGTVALSHDARDRIVATVQLLLQRALQIGSSPSSSTEGLFGRIVSLPPSYVLMHFIEIYAARIDSIQPYLGLPGSPTANIQDILKIDAVDVGMLLIILVITHGAMLTDHHESHVFAHGLIKVCMVALNHVLERRCMSQPMVGGVALQLLTLCVRSGKSSFVSYAMSKRGQYLSLLRSSGILNPEQDFHNHGSDGESLWERWKEVETKNRHVHAWVYVDLEISLLHDVPPVLSNCELQVPLPNNGNLWNAQSYNDWIGQPGADEIQMGRELPSLNGLFRSFLQGRLTGSDEVPPHHLRLLLHPLQAMVLEQQQLLRIFDNDESTNRHRVLSKTKVLGRLQETQDLVQDLAALLNRNSQATIDSENNPWTVPVDWTGIIMLHLVSLNVCTSIPDIEKCAKEEPPSSASGCAEMWSRVRYPEGGNYILFHAGQIFRLIDNLPIDARPIWWPVAIYRASMACWSLRTIERMNPGMQSREVGIDALLPSDEERFLNTPAVTPVVTFPDNRRLPIFEGGNSLLYCISKLDNHPTHLVNSVLEKARYFLHRWS</sequence>
<feature type="compositionally biased region" description="Polar residues" evidence="6">
    <location>
        <begin position="56"/>
        <end position="73"/>
    </location>
</feature>
<dbReference type="PROSITE" id="PS00463">
    <property type="entry name" value="ZN2_CY6_FUNGAL_1"/>
    <property type="match status" value="1"/>
</dbReference>
<dbReference type="GO" id="GO:0008270">
    <property type="term" value="F:zinc ion binding"/>
    <property type="evidence" value="ECO:0007669"/>
    <property type="project" value="InterPro"/>
</dbReference>
<dbReference type="InterPro" id="IPR036864">
    <property type="entry name" value="Zn2-C6_fun-type_DNA-bd_sf"/>
</dbReference>
<feature type="compositionally biased region" description="Low complexity" evidence="6">
    <location>
        <begin position="182"/>
        <end position="201"/>
    </location>
</feature>
<keyword evidence="3" id="KW-0805">Transcription regulation</keyword>
<protein>
    <recommendedName>
        <fullName evidence="7">Zn(2)-C6 fungal-type domain-containing protein</fullName>
    </recommendedName>
</protein>
<evidence type="ECO:0000256" key="3">
    <source>
        <dbReference type="ARBA" id="ARBA00023015"/>
    </source>
</evidence>
<evidence type="ECO:0000313" key="9">
    <source>
        <dbReference type="Proteomes" id="UP000624244"/>
    </source>
</evidence>
<feature type="domain" description="Zn(2)-C6 fungal-type" evidence="7">
    <location>
        <begin position="8"/>
        <end position="35"/>
    </location>
</feature>
<evidence type="ECO:0000256" key="1">
    <source>
        <dbReference type="ARBA" id="ARBA00022723"/>
    </source>
</evidence>
<accession>A0A8H6DU00</accession>
<dbReference type="AlphaFoldDB" id="A0A8H6DU00"/>
<evidence type="ECO:0000256" key="4">
    <source>
        <dbReference type="ARBA" id="ARBA00023163"/>
    </source>
</evidence>
<name>A0A8H6DU00_COCSA</name>
<dbReference type="PANTHER" id="PTHR47660">
    <property type="entry name" value="TRANSCRIPTION FACTOR WITH C2H2 AND ZN(2)-CYS(6) DNA BINDING DOMAIN (EUROFUNG)-RELATED-RELATED"/>
    <property type="match status" value="1"/>
</dbReference>
<dbReference type="PROSITE" id="PS50048">
    <property type="entry name" value="ZN2_CY6_FUNGAL_2"/>
    <property type="match status" value="1"/>
</dbReference>
<proteinExistence type="predicted"/>
<dbReference type="InterPro" id="IPR001138">
    <property type="entry name" value="Zn2Cys6_DnaBD"/>
</dbReference>
<evidence type="ECO:0000259" key="7">
    <source>
        <dbReference type="PROSITE" id="PS50048"/>
    </source>
</evidence>
<evidence type="ECO:0000256" key="5">
    <source>
        <dbReference type="ARBA" id="ARBA00023242"/>
    </source>
</evidence>
<gene>
    <name evidence="8" type="ORF">GGP41_003705</name>
</gene>
<keyword evidence="2" id="KW-0862">Zinc</keyword>
<dbReference type="Pfam" id="PF04082">
    <property type="entry name" value="Fungal_trans"/>
    <property type="match status" value="1"/>
</dbReference>
<dbReference type="SUPFAM" id="SSF57701">
    <property type="entry name" value="Zn2/Cys6 DNA-binding domain"/>
    <property type="match status" value="1"/>
</dbReference>
<feature type="compositionally biased region" description="Polar residues" evidence="6">
    <location>
        <begin position="140"/>
        <end position="149"/>
    </location>
</feature>
<keyword evidence="4" id="KW-0804">Transcription</keyword>
<keyword evidence="5" id="KW-0539">Nucleus</keyword>
<organism evidence="8 9">
    <name type="scientific">Cochliobolus sativus</name>
    <name type="common">Common root rot and spot blotch fungus</name>
    <name type="synonym">Bipolaris sorokiniana</name>
    <dbReference type="NCBI Taxonomy" id="45130"/>
    <lineage>
        <taxon>Eukaryota</taxon>
        <taxon>Fungi</taxon>
        <taxon>Dikarya</taxon>
        <taxon>Ascomycota</taxon>
        <taxon>Pezizomycotina</taxon>
        <taxon>Dothideomycetes</taxon>
        <taxon>Pleosporomycetidae</taxon>
        <taxon>Pleosporales</taxon>
        <taxon>Pleosporineae</taxon>
        <taxon>Pleosporaceae</taxon>
        <taxon>Bipolaris</taxon>
    </lineage>
</organism>
<dbReference type="GO" id="GO:0000981">
    <property type="term" value="F:DNA-binding transcription factor activity, RNA polymerase II-specific"/>
    <property type="evidence" value="ECO:0007669"/>
    <property type="project" value="InterPro"/>
</dbReference>
<keyword evidence="1" id="KW-0479">Metal-binding</keyword>
<evidence type="ECO:0000256" key="2">
    <source>
        <dbReference type="ARBA" id="ARBA00022833"/>
    </source>
</evidence>
<dbReference type="EMBL" id="WNKQ01000016">
    <property type="protein sequence ID" value="KAF5846330.1"/>
    <property type="molecule type" value="Genomic_DNA"/>
</dbReference>
<feature type="region of interest" description="Disordered" evidence="6">
    <location>
        <begin position="40"/>
        <end position="73"/>
    </location>
</feature>
<dbReference type="InterPro" id="IPR007219">
    <property type="entry name" value="XnlR_reg_dom"/>
</dbReference>
<evidence type="ECO:0000256" key="6">
    <source>
        <dbReference type="SAM" id="MobiDB-lite"/>
    </source>
</evidence>
<evidence type="ECO:0000313" key="8">
    <source>
        <dbReference type="EMBL" id="KAF5846330.1"/>
    </source>
</evidence>
<dbReference type="PANTHER" id="PTHR47660:SF2">
    <property type="entry name" value="TRANSCRIPTION FACTOR WITH C2H2 AND ZN(2)-CYS(6) DNA BINDING DOMAIN (EUROFUNG)"/>
    <property type="match status" value="1"/>
</dbReference>